<organism evidence="1 2">
    <name type="scientific">Undibacterium rugosum</name>
    <dbReference type="NCBI Taxonomy" id="2762291"/>
    <lineage>
        <taxon>Bacteria</taxon>
        <taxon>Pseudomonadati</taxon>
        <taxon>Pseudomonadota</taxon>
        <taxon>Betaproteobacteria</taxon>
        <taxon>Burkholderiales</taxon>
        <taxon>Oxalobacteraceae</taxon>
        <taxon>Undibacterium</taxon>
    </lineage>
</organism>
<dbReference type="Proteomes" id="UP000612361">
    <property type="component" value="Unassembled WGS sequence"/>
</dbReference>
<comment type="caution">
    <text evidence="1">The sequence shown here is derived from an EMBL/GenBank/DDBJ whole genome shotgun (WGS) entry which is preliminary data.</text>
</comment>
<proteinExistence type="predicted"/>
<evidence type="ECO:0008006" key="3">
    <source>
        <dbReference type="Google" id="ProtNLM"/>
    </source>
</evidence>
<keyword evidence="2" id="KW-1185">Reference proteome</keyword>
<reference evidence="1" key="1">
    <citation type="submission" date="2020-08" db="EMBL/GenBank/DDBJ databases">
        <title>Novel species isolated from subtropical streams in China.</title>
        <authorList>
            <person name="Lu H."/>
        </authorList>
    </citation>
    <scope>NUCLEOTIDE SEQUENCE</scope>
    <source>
        <strain evidence="1">CY7W</strain>
    </source>
</reference>
<accession>A0A923KZQ6</accession>
<dbReference type="Gene3D" id="1.25.10.10">
    <property type="entry name" value="Leucine-rich Repeat Variant"/>
    <property type="match status" value="1"/>
</dbReference>
<dbReference type="AlphaFoldDB" id="A0A923KZQ6"/>
<dbReference type="SUPFAM" id="SSF48371">
    <property type="entry name" value="ARM repeat"/>
    <property type="match status" value="1"/>
</dbReference>
<dbReference type="EMBL" id="JACOGG010000008">
    <property type="protein sequence ID" value="MBC3935511.1"/>
    <property type="molecule type" value="Genomic_DNA"/>
</dbReference>
<name>A0A923KZQ6_9BURK</name>
<protein>
    <recommendedName>
        <fullName evidence="3">HEAT repeat protein</fullName>
    </recommendedName>
</protein>
<dbReference type="InterPro" id="IPR011989">
    <property type="entry name" value="ARM-like"/>
</dbReference>
<sequence>MFGIFKKKQAAIQPATQEVSIPAEIISFLNAKNEFNSEELQINILDAKTSAQKSHDVRSVNSGKHLGLVVLNDIGDSNPYCYITEGIATGMVVHFNHDPEPKIEFASLNAFEEFLRKLHVSHTKLGELEIEDPVHPNQAALSAVLSELARATEFDDSEFLICLYLPLLRGEHEQVLQNLAEHPSFFVREAVADAIGSAHLTDSTNLILSLIKDPHPQVQNAALRVSKLFNRSSFDVTGN</sequence>
<dbReference type="InterPro" id="IPR016024">
    <property type="entry name" value="ARM-type_fold"/>
</dbReference>
<gene>
    <name evidence="1" type="ORF">H8K47_09070</name>
</gene>
<evidence type="ECO:0000313" key="1">
    <source>
        <dbReference type="EMBL" id="MBC3935511.1"/>
    </source>
</evidence>
<evidence type="ECO:0000313" key="2">
    <source>
        <dbReference type="Proteomes" id="UP000612361"/>
    </source>
</evidence>
<dbReference type="RefSeq" id="WP_186881091.1">
    <property type="nucleotide sequence ID" value="NZ_JACOGG010000008.1"/>
</dbReference>